<evidence type="ECO:0000259" key="2">
    <source>
        <dbReference type="PROSITE" id="PS51186"/>
    </source>
</evidence>
<evidence type="ECO:0000313" key="3">
    <source>
        <dbReference type="EMBL" id="MEJ8848719.1"/>
    </source>
</evidence>
<dbReference type="RefSeq" id="WP_340343841.1">
    <property type="nucleotide sequence ID" value="NZ_JBBKZT010000008.1"/>
</dbReference>
<dbReference type="Pfam" id="PF00583">
    <property type="entry name" value="Acetyltransf_1"/>
    <property type="match status" value="1"/>
</dbReference>
<comment type="caution">
    <text evidence="3">The sequence shown here is derived from an EMBL/GenBank/DDBJ whole genome shotgun (WGS) entry which is preliminary data.</text>
</comment>
<organism evidence="3 4">
    <name type="scientific">Variovorax rhizosphaerae</name>
    <dbReference type="NCBI Taxonomy" id="1836200"/>
    <lineage>
        <taxon>Bacteria</taxon>
        <taxon>Pseudomonadati</taxon>
        <taxon>Pseudomonadota</taxon>
        <taxon>Betaproteobacteria</taxon>
        <taxon>Burkholderiales</taxon>
        <taxon>Comamonadaceae</taxon>
        <taxon>Variovorax</taxon>
    </lineage>
</organism>
<sequence length="172" mass="18746">MNIRRLLVSDAPAVQALRLAGLLEAPTAFGSSHEEEKDWPTSVVATLLQHGVDLAFFGAFRAQSLIGAVAFDRERVTHRSHKGLIWGMYVLPDYRSMGVARALLAHLLAFAADVPGVRQLNATVNSGNAIALRLFESFGFRAFGVEPDAMFIAGQFHSETHLCLHLSSTSTR</sequence>
<proteinExistence type="predicted"/>
<dbReference type="Proteomes" id="UP001385892">
    <property type="component" value="Unassembled WGS sequence"/>
</dbReference>
<evidence type="ECO:0000313" key="4">
    <source>
        <dbReference type="Proteomes" id="UP001385892"/>
    </source>
</evidence>
<dbReference type="GO" id="GO:0016740">
    <property type="term" value="F:transferase activity"/>
    <property type="evidence" value="ECO:0007669"/>
    <property type="project" value="UniProtKB-KW"/>
</dbReference>
<dbReference type="InterPro" id="IPR000182">
    <property type="entry name" value="GNAT_dom"/>
</dbReference>
<gene>
    <name evidence="3" type="ORF">WKW82_18825</name>
</gene>
<dbReference type="InterPro" id="IPR050769">
    <property type="entry name" value="NAT_camello-type"/>
</dbReference>
<reference evidence="3 4" key="1">
    <citation type="submission" date="2024-03" db="EMBL/GenBank/DDBJ databases">
        <title>Novel species of the genus Variovorax.</title>
        <authorList>
            <person name="Liu Q."/>
            <person name="Xin Y.-H."/>
        </authorList>
    </citation>
    <scope>NUCLEOTIDE SEQUENCE [LARGE SCALE GENOMIC DNA]</scope>
    <source>
        <strain evidence="3 4">KACC 18900</strain>
    </source>
</reference>
<dbReference type="PANTHER" id="PTHR13947:SF37">
    <property type="entry name" value="LD18367P"/>
    <property type="match status" value="1"/>
</dbReference>
<dbReference type="PROSITE" id="PS51186">
    <property type="entry name" value="GNAT"/>
    <property type="match status" value="1"/>
</dbReference>
<feature type="domain" description="N-acetyltransferase" evidence="2">
    <location>
        <begin position="1"/>
        <end position="169"/>
    </location>
</feature>
<dbReference type="InterPro" id="IPR016181">
    <property type="entry name" value="Acyl_CoA_acyltransferase"/>
</dbReference>
<dbReference type="CDD" id="cd04301">
    <property type="entry name" value="NAT_SF"/>
    <property type="match status" value="1"/>
</dbReference>
<dbReference type="Gene3D" id="3.40.630.30">
    <property type="match status" value="1"/>
</dbReference>
<dbReference type="EMBL" id="JBBKZT010000008">
    <property type="protein sequence ID" value="MEJ8848719.1"/>
    <property type="molecule type" value="Genomic_DNA"/>
</dbReference>
<accession>A0ABU8WP59</accession>
<keyword evidence="1 3" id="KW-0808">Transferase</keyword>
<name>A0ABU8WP59_9BURK</name>
<dbReference type="EC" id="2.-.-.-" evidence="3"/>
<dbReference type="PANTHER" id="PTHR13947">
    <property type="entry name" value="GNAT FAMILY N-ACETYLTRANSFERASE"/>
    <property type="match status" value="1"/>
</dbReference>
<evidence type="ECO:0000256" key="1">
    <source>
        <dbReference type="ARBA" id="ARBA00022679"/>
    </source>
</evidence>
<protein>
    <submittedName>
        <fullName evidence="3">GNAT family protein</fullName>
        <ecNumber evidence="3">2.-.-.-</ecNumber>
    </submittedName>
</protein>
<keyword evidence="4" id="KW-1185">Reference proteome</keyword>
<dbReference type="SUPFAM" id="SSF55729">
    <property type="entry name" value="Acyl-CoA N-acyltransferases (Nat)"/>
    <property type="match status" value="1"/>
</dbReference>